<proteinExistence type="inferred from homology"/>
<dbReference type="PANTHER" id="PTHR48107">
    <property type="entry name" value="NADPH-DEPENDENT ALDEHYDE REDUCTASE-LIKE PROTEIN, CHLOROPLASTIC-RELATED"/>
    <property type="match status" value="1"/>
</dbReference>
<evidence type="ECO:0000256" key="3">
    <source>
        <dbReference type="ARBA" id="ARBA00023002"/>
    </source>
</evidence>
<dbReference type="Gene3D" id="3.40.50.720">
    <property type="entry name" value="NAD(P)-binding Rossmann-like Domain"/>
    <property type="match status" value="1"/>
</dbReference>
<dbReference type="PROSITE" id="PS00061">
    <property type="entry name" value="ADH_SHORT"/>
    <property type="match status" value="1"/>
</dbReference>
<dbReference type="PRINTS" id="PR00080">
    <property type="entry name" value="SDRFAMILY"/>
</dbReference>
<sequence>MRQFRAIISKHKSNKTSSSQQATPSTTPATHPPATTKPTTMSSAPLSGKVAVITGGTKGIGASTATLLVQLGAKVVVNYGRDSAAAEKIVSQLGSDKAYAVQADAGTVAGVEHLVKATVDKFGQIDILIPNAGILPMKTVESCTEEDFDRTFNLNVKGPFFLVQKALPHMAPGSSIVLISTTLCHASTVNGPYTLYCSTKGAIEQLTRLLSKDLLARKGIRVNAIAPGPTATDLFLEGKSEQVLKVLAGFHPANRIGKPEEIAQAIAFLCGQGAEWVSGQTIRVNGGMA</sequence>
<feature type="compositionally biased region" description="Low complexity" evidence="4">
    <location>
        <begin position="15"/>
        <end position="40"/>
    </location>
</feature>
<dbReference type="RefSeq" id="XP_016244107.1">
    <property type="nucleotide sequence ID" value="XM_016399545.1"/>
</dbReference>
<dbReference type="SUPFAM" id="SSF51735">
    <property type="entry name" value="NAD(P)-binding Rossmann-fold domains"/>
    <property type="match status" value="1"/>
</dbReference>
<dbReference type="PRINTS" id="PR00081">
    <property type="entry name" value="GDHRDH"/>
</dbReference>
<feature type="region of interest" description="Disordered" evidence="4">
    <location>
        <begin position="1"/>
        <end position="44"/>
    </location>
</feature>
<dbReference type="VEuPathDB" id="FungiDB:PV07_12054"/>
<evidence type="ECO:0000313" key="5">
    <source>
        <dbReference type="EMBL" id="KIW23891.1"/>
    </source>
</evidence>
<dbReference type="InterPro" id="IPR036291">
    <property type="entry name" value="NAD(P)-bd_dom_sf"/>
</dbReference>
<gene>
    <name evidence="5" type="ORF">PV07_12054</name>
</gene>
<comment type="similarity">
    <text evidence="1">Belongs to the short-chain dehydrogenases/reductases (SDR) family.</text>
</comment>
<dbReference type="GeneID" id="27351248"/>
<dbReference type="OrthoDB" id="47007at2759"/>
<name>A0A0D1Z8B6_9EURO</name>
<dbReference type="STRING" id="569365.A0A0D1Z8B6"/>
<protein>
    <recommendedName>
        <fullName evidence="7">3-oxoacyl-[acyl-carrier-protein] reductase</fullName>
    </recommendedName>
</protein>
<evidence type="ECO:0000256" key="1">
    <source>
        <dbReference type="ARBA" id="ARBA00006484"/>
    </source>
</evidence>
<dbReference type="InterPro" id="IPR020904">
    <property type="entry name" value="Sc_DH/Rdtase_CS"/>
</dbReference>
<accession>A0A0D1Z8B6</accession>
<dbReference type="EMBL" id="KN847046">
    <property type="protein sequence ID" value="KIW23891.1"/>
    <property type="molecule type" value="Genomic_DNA"/>
</dbReference>
<dbReference type="PANTHER" id="PTHR48107:SF7">
    <property type="entry name" value="RE15974P"/>
    <property type="match status" value="1"/>
</dbReference>
<dbReference type="InterPro" id="IPR002347">
    <property type="entry name" value="SDR_fam"/>
</dbReference>
<dbReference type="GO" id="GO:0016614">
    <property type="term" value="F:oxidoreductase activity, acting on CH-OH group of donors"/>
    <property type="evidence" value="ECO:0007669"/>
    <property type="project" value="UniProtKB-ARBA"/>
</dbReference>
<dbReference type="AlphaFoldDB" id="A0A0D1Z8B6"/>
<keyword evidence="2" id="KW-0521">NADP</keyword>
<keyword evidence="6" id="KW-1185">Reference proteome</keyword>
<evidence type="ECO:0000256" key="4">
    <source>
        <dbReference type="SAM" id="MobiDB-lite"/>
    </source>
</evidence>
<evidence type="ECO:0000256" key="2">
    <source>
        <dbReference type="ARBA" id="ARBA00022857"/>
    </source>
</evidence>
<dbReference type="HOGENOM" id="CLU_010194_1_3_1"/>
<keyword evidence="3" id="KW-0560">Oxidoreductase</keyword>
<organism evidence="5 6">
    <name type="scientific">Cladophialophora immunda</name>
    <dbReference type="NCBI Taxonomy" id="569365"/>
    <lineage>
        <taxon>Eukaryota</taxon>
        <taxon>Fungi</taxon>
        <taxon>Dikarya</taxon>
        <taxon>Ascomycota</taxon>
        <taxon>Pezizomycotina</taxon>
        <taxon>Eurotiomycetes</taxon>
        <taxon>Chaetothyriomycetidae</taxon>
        <taxon>Chaetothyriales</taxon>
        <taxon>Herpotrichiellaceae</taxon>
        <taxon>Cladophialophora</taxon>
    </lineage>
</organism>
<evidence type="ECO:0008006" key="7">
    <source>
        <dbReference type="Google" id="ProtNLM"/>
    </source>
</evidence>
<dbReference type="Proteomes" id="UP000054466">
    <property type="component" value="Unassembled WGS sequence"/>
</dbReference>
<evidence type="ECO:0000313" key="6">
    <source>
        <dbReference type="Proteomes" id="UP000054466"/>
    </source>
</evidence>
<reference evidence="5 6" key="1">
    <citation type="submission" date="2015-01" db="EMBL/GenBank/DDBJ databases">
        <title>The Genome Sequence of Cladophialophora immunda CBS83496.</title>
        <authorList>
            <consortium name="The Broad Institute Genomics Platform"/>
            <person name="Cuomo C."/>
            <person name="de Hoog S."/>
            <person name="Gorbushina A."/>
            <person name="Stielow B."/>
            <person name="Teixiera M."/>
            <person name="Abouelleil A."/>
            <person name="Chapman S.B."/>
            <person name="Priest M."/>
            <person name="Young S.K."/>
            <person name="Wortman J."/>
            <person name="Nusbaum C."/>
            <person name="Birren B."/>
        </authorList>
    </citation>
    <scope>NUCLEOTIDE SEQUENCE [LARGE SCALE GENOMIC DNA]</scope>
    <source>
        <strain evidence="5 6">CBS 83496</strain>
    </source>
</reference>
<dbReference type="FunFam" id="3.40.50.720:FF:000084">
    <property type="entry name" value="Short-chain dehydrogenase reductase"/>
    <property type="match status" value="1"/>
</dbReference>
<dbReference type="Pfam" id="PF13561">
    <property type="entry name" value="adh_short_C2"/>
    <property type="match status" value="1"/>
</dbReference>